<dbReference type="AlphaFoldDB" id="A0A9K3DRI3"/>
<protein>
    <recommendedName>
        <fullName evidence="3">DC1 domain-containing protein</fullName>
    </recommendedName>
</protein>
<evidence type="ECO:0000313" key="2">
    <source>
        <dbReference type="Proteomes" id="UP000215914"/>
    </source>
</evidence>
<dbReference type="InterPro" id="IPR046349">
    <property type="entry name" value="C1-like_sf"/>
</dbReference>
<evidence type="ECO:0000313" key="1">
    <source>
        <dbReference type="EMBL" id="KAF5759023.1"/>
    </source>
</evidence>
<organism evidence="1 2">
    <name type="scientific">Helianthus annuus</name>
    <name type="common">Common sunflower</name>
    <dbReference type="NCBI Taxonomy" id="4232"/>
    <lineage>
        <taxon>Eukaryota</taxon>
        <taxon>Viridiplantae</taxon>
        <taxon>Streptophyta</taxon>
        <taxon>Embryophyta</taxon>
        <taxon>Tracheophyta</taxon>
        <taxon>Spermatophyta</taxon>
        <taxon>Magnoliopsida</taxon>
        <taxon>eudicotyledons</taxon>
        <taxon>Gunneridae</taxon>
        <taxon>Pentapetalae</taxon>
        <taxon>asterids</taxon>
        <taxon>campanulids</taxon>
        <taxon>Asterales</taxon>
        <taxon>Asteraceae</taxon>
        <taxon>Asteroideae</taxon>
        <taxon>Heliantheae alliance</taxon>
        <taxon>Heliantheae</taxon>
        <taxon>Helianthus</taxon>
    </lineage>
</organism>
<dbReference type="SUPFAM" id="SSF57889">
    <property type="entry name" value="Cysteine-rich domain"/>
    <property type="match status" value="1"/>
</dbReference>
<reference evidence="1" key="1">
    <citation type="journal article" date="2017" name="Nature">
        <title>The sunflower genome provides insights into oil metabolism, flowering and Asterid evolution.</title>
        <authorList>
            <person name="Badouin H."/>
            <person name="Gouzy J."/>
            <person name="Grassa C.J."/>
            <person name="Murat F."/>
            <person name="Staton S.E."/>
            <person name="Cottret L."/>
            <person name="Lelandais-Briere C."/>
            <person name="Owens G.L."/>
            <person name="Carrere S."/>
            <person name="Mayjonade B."/>
            <person name="Legrand L."/>
            <person name="Gill N."/>
            <person name="Kane N.C."/>
            <person name="Bowers J.E."/>
            <person name="Hubner S."/>
            <person name="Bellec A."/>
            <person name="Berard A."/>
            <person name="Berges H."/>
            <person name="Blanchet N."/>
            <person name="Boniface M.C."/>
            <person name="Brunel D."/>
            <person name="Catrice O."/>
            <person name="Chaidir N."/>
            <person name="Claudel C."/>
            <person name="Donnadieu C."/>
            <person name="Faraut T."/>
            <person name="Fievet G."/>
            <person name="Helmstetter N."/>
            <person name="King M."/>
            <person name="Knapp S.J."/>
            <person name="Lai Z."/>
            <person name="Le Paslier M.C."/>
            <person name="Lippi Y."/>
            <person name="Lorenzon L."/>
            <person name="Mandel J.R."/>
            <person name="Marage G."/>
            <person name="Marchand G."/>
            <person name="Marquand E."/>
            <person name="Bret-Mestries E."/>
            <person name="Morien E."/>
            <person name="Nambeesan S."/>
            <person name="Nguyen T."/>
            <person name="Pegot-Espagnet P."/>
            <person name="Pouilly N."/>
            <person name="Raftis F."/>
            <person name="Sallet E."/>
            <person name="Schiex T."/>
            <person name="Thomas J."/>
            <person name="Vandecasteele C."/>
            <person name="Vares D."/>
            <person name="Vear F."/>
            <person name="Vautrin S."/>
            <person name="Crespi M."/>
            <person name="Mangin B."/>
            <person name="Burke J.M."/>
            <person name="Salse J."/>
            <person name="Munos S."/>
            <person name="Vincourt P."/>
            <person name="Rieseberg L.H."/>
            <person name="Langlade N.B."/>
        </authorList>
    </citation>
    <scope>NUCLEOTIDE SEQUENCE</scope>
    <source>
        <tissue evidence="1">Leaves</tissue>
    </source>
</reference>
<name>A0A9K3DRI3_HELAN</name>
<keyword evidence="2" id="KW-1185">Reference proteome</keyword>
<proteinExistence type="predicted"/>
<dbReference type="Proteomes" id="UP000215914">
    <property type="component" value="Unassembled WGS sequence"/>
</dbReference>
<gene>
    <name evidence="1" type="ORF">HanXRQr2_Chr16g0736191</name>
</gene>
<sequence>MSQCSHNHNFLLKSAKHPYCCQRCGQLGFGMSYSCEKSECNLFSHKECENPKSLVQHPFSTKCVFKFYTSRSGKGCLCHVCGKGIKGYHYGCSCNFVKRYAHPSCLTYEPTLEAFDGLTMNLHKVAPAKCLHCMNENLCSKVDGWAYVSPCGLYCYHVSCVMKIINDNWKKVFMNGTSDPFQTIREKFPSHVNRMNKMGKGKRKVRDPKKVATAQKVATAFSVIFNVLTGNRQGLVGDAEKFFG</sequence>
<dbReference type="Gramene" id="mRNA:HanXRQr2_Chr16g0736191">
    <property type="protein sequence ID" value="CDS:HanXRQr2_Chr16g0736191.1"/>
    <property type="gene ID" value="HanXRQr2_Chr16g0736191"/>
</dbReference>
<evidence type="ECO:0008006" key="3">
    <source>
        <dbReference type="Google" id="ProtNLM"/>
    </source>
</evidence>
<dbReference type="OrthoDB" id="1841377at2759"/>
<dbReference type="EMBL" id="MNCJ02000331">
    <property type="protein sequence ID" value="KAF5759023.1"/>
    <property type="molecule type" value="Genomic_DNA"/>
</dbReference>
<comment type="caution">
    <text evidence="1">The sequence shown here is derived from an EMBL/GenBank/DDBJ whole genome shotgun (WGS) entry which is preliminary data.</text>
</comment>
<dbReference type="PANTHER" id="PTHR46477:SF15">
    <property type="entry name" value="CYSTEINE_HISTIDINE-RICH C1 DOMAIN PROTEIN"/>
    <property type="match status" value="1"/>
</dbReference>
<dbReference type="PANTHER" id="PTHR46477">
    <property type="entry name" value="CYSTEINE/HISTIDINE-RICH C1 DOMAIN FAMILY PROTEIN"/>
    <property type="match status" value="1"/>
</dbReference>
<reference evidence="1" key="2">
    <citation type="submission" date="2020-06" db="EMBL/GenBank/DDBJ databases">
        <title>Helianthus annuus Genome sequencing and assembly Release 2.</title>
        <authorList>
            <person name="Gouzy J."/>
            <person name="Langlade N."/>
            <person name="Munos S."/>
        </authorList>
    </citation>
    <scope>NUCLEOTIDE SEQUENCE</scope>
    <source>
        <tissue evidence="1">Leaves</tissue>
    </source>
</reference>
<accession>A0A9K3DRI3</accession>